<accession>A0ACC0ACX4</accession>
<keyword evidence="2" id="KW-1185">Reference proteome</keyword>
<organism evidence="1 2">
    <name type="scientific">Catharanthus roseus</name>
    <name type="common">Madagascar periwinkle</name>
    <name type="synonym">Vinca rosea</name>
    <dbReference type="NCBI Taxonomy" id="4058"/>
    <lineage>
        <taxon>Eukaryota</taxon>
        <taxon>Viridiplantae</taxon>
        <taxon>Streptophyta</taxon>
        <taxon>Embryophyta</taxon>
        <taxon>Tracheophyta</taxon>
        <taxon>Spermatophyta</taxon>
        <taxon>Magnoliopsida</taxon>
        <taxon>eudicotyledons</taxon>
        <taxon>Gunneridae</taxon>
        <taxon>Pentapetalae</taxon>
        <taxon>asterids</taxon>
        <taxon>lamiids</taxon>
        <taxon>Gentianales</taxon>
        <taxon>Apocynaceae</taxon>
        <taxon>Rauvolfioideae</taxon>
        <taxon>Vinceae</taxon>
        <taxon>Catharanthinae</taxon>
        <taxon>Catharanthus</taxon>
    </lineage>
</organism>
<dbReference type="Proteomes" id="UP001060085">
    <property type="component" value="Linkage Group LG06"/>
</dbReference>
<gene>
    <name evidence="1" type="ORF">M9H77_27590</name>
</gene>
<comment type="caution">
    <text evidence="1">The sequence shown here is derived from an EMBL/GenBank/DDBJ whole genome shotgun (WGS) entry which is preliminary data.</text>
</comment>
<name>A0ACC0ACX4_CATRO</name>
<proteinExistence type="predicted"/>
<reference evidence="2" key="1">
    <citation type="journal article" date="2023" name="Nat. Plants">
        <title>Single-cell RNA sequencing provides a high-resolution roadmap for understanding the multicellular compartmentation of specialized metabolism.</title>
        <authorList>
            <person name="Sun S."/>
            <person name="Shen X."/>
            <person name="Li Y."/>
            <person name="Li Y."/>
            <person name="Wang S."/>
            <person name="Li R."/>
            <person name="Zhang H."/>
            <person name="Shen G."/>
            <person name="Guo B."/>
            <person name="Wei J."/>
            <person name="Xu J."/>
            <person name="St-Pierre B."/>
            <person name="Chen S."/>
            <person name="Sun C."/>
        </authorList>
    </citation>
    <scope>NUCLEOTIDE SEQUENCE [LARGE SCALE GENOMIC DNA]</scope>
</reference>
<protein>
    <submittedName>
        <fullName evidence="1">Uncharacterized protein</fullName>
    </submittedName>
</protein>
<sequence length="2955" mass="330528">MGDSSPSDSNIFSIRIVSIDYYMASPIPGLDISYSSFQGEVNEVPVVRIYGSTPAGQKTCLHIHNAFPYLYVPCSDFLLKPEQEGNGCTRSVCLAMEKALKLKGNAGSKRQHVHSCSIVRAKKFYGYHSSEELFVKIYLYYPQDVSRASKLLLEGALFDKVLQPHESHIPFLLQFLIDYNLYGMGYIHVSKIKFRHPVPEVFSRRKSATGPHGEVADQPPGSAGSNKADLNGDEGLISPIWTSSTIPNDWIWQSWSELDGSTYQDLTPVKRQSTSELEGDAVVEDILNQLFISYTPLSQTHSDVKKVQSLIPIWEEEFERTGIQGPVIPPDPGKPLPEDGLRMLSTRLESESFLADLLAIGESLSLSQQSIDSLTDKGNLAENIDFECKNEEVLECSLRSDKLGSTSLVNSSSENRNDRKSGEGKHPHMQQLDEDQFQTSPSCEPLNMKAADHDALGLLKWLASSQAVEDINSDDELARETILSPLLPATTIDKVLEKANTDFESQSQQECQDILDSVEDVTDIEEPYARNSDSGDHKFSCHSSFNNTNPQVDGSSDDLNPLGGNLSSEVNCEFGTSSKGQLQHGALSIISARKRKRQSWGSLLVSPSPNTQYISNSHNVNMVGRSDGVTKAQIETSFQDDNKEVEHAGFIKDDVDRDCSYTEVANRLLRCSMRDLMRKKRCYRTESAECRASPGKHEIDSSLHAELRTDEEISRSLALTDELVEYADSNIPLVQFSEVFEMKLRKSHSSLHRERPVTPVSAKVVAANVSKVEQLCSSSGLDFGPDDGENTTGLQDDGICHPSLFGECEKASSFLPLENDEPAVSTVHDGSGDHKAETYLSEKFPLLSTVHSSCQSGSPVKGDTLNKGSSTASACRSRISVQEISETLDENPWLTRASTGVSVVPPDSHHQTSNESLDLSRSMSMAINMKAEPSELIALTLCQKPPVIEWTDDLGSTCTLSPFTMQGHPVSKENKVTSCQVLDDFSPFFLRNHLDKREPENLGCKREDYANNQETVLGVPVHYQNDGSHLYMLTPVLSPPSVESVNEWLSDGRIPSSKSSSVPPVLATSHENLCSDLVDSQGSLTEACNSSSSKSSTRCLLDCNLDNSEQKHQENTLKVVEPNNDKVIITKKNEVESLKGKPSTGSSQEISQLSGPDMKSKLTPLSQIGFRDPASVGCGQQLTILSIEVQTESRGDLMPDPRFDAINVIALVVQEDDDSTADAFILLRCNTDMSKQNLDGISDCKVVVFREEKHLFVHFINIICSFDPDILMGWDVQVGSLGFLAERAAHLGIGLLNKISRTPKGDSITSGDCSTSSKEMPNDMLSKTVTTDSVSPEDAIIEDEWGRTHASGVHVSGRIVLNIWRLMRNEVKLNMYTIEAVAEAVLRKKVPFIPCKVLTKWFSSGPGHARFRCVEYILERAKLNLQIMNQLDMINRTSELARVFGIDFFSVLSRGSQFRVESMFLRLAHTQNYIAISPGNQQVAYQPAMECLPLVMEPESGFYADPVVVLDFQSLYPSMIIAYNLCFCTCLGKITPSKVETLGVSSYLPDVNVLQRLKQEILFTPNRVMYVPSKICKGVLPRLLEEILSTRIMVKQAAKKLAPSQQVLHRIFDARQLALKLIANVTYGYTAAGFSGRMPCAELADSIVQCARRTLERSISFVNNHDKWKAKVIYGDTDSMFVLLKGRSRKEAFQIGNEIAAAIGGMNPSPITLKMEKVYHPCFLLTKKRYVGYSYESPEQSEPKFDAKGIETIRRDTCGAVAKTMEQSLRIFFENQDIDKVTCTGDDSLGKEKVQVKGYLMRQWKRIISGRVSLQDFIFAKEVRLGTYSARASSLPPAAIVATKAMKSDARAEPRYAERIPYVVVHGEPGARLADMVVDPLQLLALDSPFRLNDVYYITKQIIPALQRVFGLVGADLSRWYSELPRPERGSVGKRHLFASNSHRTRIDFYYLSKHCILCGTLVQGLAYLCDNCCMSEATVATALTGRSAKLEKDIQHLAAICRHCGGGDWVIESGVKCTSLACSVFYERRKIQKELNSISAVATEFGFNPSPQLKMLLLRRLRTTRHRHCHGHHVRIFKFPFASLSSPQSHSPTSDSIPKPGSLSARMSFVFDQIDAIEKERSEKDQTLQRIRAWRESKRQSSTSDTGASVSTVSVASSEPEQEAVSSVNTLESRKDENEGNLGLGHGKKEVELVHPWPEWIGLMERLVQQNYFDHRRKDEDGMLENLGFDSSEIVEEDGFDFTRDFKTVQTAVLNFGRDRFDILRSRIDFRSLSRQDLQVLVGYGCPSTDKKVVFSAKLLRKLVHLDEGDVCSSCSLRNSCERAYLLTNKEDEARTMDVMRVLLTYGFDTVNGSVTNKHLLKMKSLKNVIRRLLHEVVKLSSVPIDPNLPPPVIKKPPPKVKQPPPPPKKRVGRDDIEMKKGDWLCPKCDFMNFAKNSVCLQCDAKRPKRQLLPGEWECPQYESIFLPFFNCLFILAVALSFNFWFHYSANHIMSPSETTIWSSAYACIAVHECACKCNFLNYRRNMVCFHCEHKRPPDATMESQMPERQHGPRRLEKVPDRREFSNAWNFDFDDNESDGADVAAFENADSRKMMDEDFPLKKGRGHEDGYYKGSREAGLYEKENSDVGPVKPGIGFNDFDDEDDDDLDSYELDTQSGRQMTPKVNFSELEVDSMSEDEETSDRRQSNFHAQNRPSKSGRQKVPVSGSENETDFGSDDDLPVHPNWKSSHVTQYDQRSKRRGAMSFGSDDELSSDPDDIKNDFRPRQNKGNKRSSTNSRRGRNFDSEDESFSDSESRNNTRFGRKDKLGNRNGKRGFTRGRGFEFEESDRGFSNKGNKQRGSRRRGNSDSDDEAFSDFESKGGGFRNRRRNSDFDDGKRNSNKDRMGRSSKGPPRGKRSNDDEFGGFRRNDRNDEDFKSSRRSHNNKHRSDVTILVLLLLVSANEALTAAAAYG</sequence>
<evidence type="ECO:0000313" key="1">
    <source>
        <dbReference type="EMBL" id="KAI5658797.1"/>
    </source>
</evidence>
<dbReference type="EMBL" id="CM044706">
    <property type="protein sequence ID" value="KAI5658797.1"/>
    <property type="molecule type" value="Genomic_DNA"/>
</dbReference>
<evidence type="ECO:0000313" key="2">
    <source>
        <dbReference type="Proteomes" id="UP001060085"/>
    </source>
</evidence>